<dbReference type="SUPFAM" id="SSF49870">
    <property type="entry name" value="Osmotin, thaumatin-like protein"/>
    <property type="match status" value="1"/>
</dbReference>
<feature type="signal peptide" evidence="2">
    <location>
        <begin position="1"/>
        <end position="19"/>
    </location>
</feature>
<dbReference type="InterPro" id="IPR037176">
    <property type="entry name" value="Osmotin/thaumatin-like_sf"/>
</dbReference>
<comment type="caution">
    <text evidence="3">The sequence shown here is derived from an EMBL/GenBank/DDBJ whole genome shotgun (WGS) entry which is preliminary data.</text>
</comment>
<evidence type="ECO:0000313" key="4">
    <source>
        <dbReference type="Proteomes" id="UP000664521"/>
    </source>
</evidence>
<feature type="compositionally biased region" description="Basic and acidic residues" evidence="1">
    <location>
        <begin position="244"/>
        <end position="254"/>
    </location>
</feature>
<keyword evidence="4" id="KW-1185">Reference proteome</keyword>
<keyword evidence="2" id="KW-0732">Signal</keyword>
<feature type="region of interest" description="Disordered" evidence="1">
    <location>
        <begin position="225"/>
        <end position="254"/>
    </location>
</feature>
<accession>A0A8H3IZT0</accession>
<organism evidence="3 4">
    <name type="scientific">Heterodermia speciosa</name>
    <dbReference type="NCBI Taxonomy" id="116794"/>
    <lineage>
        <taxon>Eukaryota</taxon>
        <taxon>Fungi</taxon>
        <taxon>Dikarya</taxon>
        <taxon>Ascomycota</taxon>
        <taxon>Pezizomycotina</taxon>
        <taxon>Lecanoromycetes</taxon>
        <taxon>OSLEUM clade</taxon>
        <taxon>Lecanoromycetidae</taxon>
        <taxon>Caliciales</taxon>
        <taxon>Physciaceae</taxon>
        <taxon>Heterodermia</taxon>
    </lineage>
</organism>
<evidence type="ECO:0000313" key="3">
    <source>
        <dbReference type="EMBL" id="CAF9935979.1"/>
    </source>
</evidence>
<dbReference type="AlphaFoldDB" id="A0A8H3IZT0"/>
<evidence type="ECO:0000256" key="2">
    <source>
        <dbReference type="SAM" id="SignalP"/>
    </source>
</evidence>
<evidence type="ECO:0000256" key="1">
    <source>
        <dbReference type="SAM" id="MobiDB-lite"/>
    </source>
</evidence>
<dbReference type="OrthoDB" id="430315at2759"/>
<dbReference type="EMBL" id="CAJPDS010000087">
    <property type="protein sequence ID" value="CAF9935979.1"/>
    <property type="molecule type" value="Genomic_DNA"/>
</dbReference>
<sequence length="254" mass="26302">MKSVAILLLALAIPALVLGEFGYGKPRAPEITAGPLVAGRSLDERAVPLTIGISNNYGAPMSIEFDHNAGGPEPIEGFLAPRQLGASSTTQFAFPTGWAGRINVGKTLNSANSKIEASYVGSTDVDVSYVDGYSVPITCSAQGVAVAGCNIPLFNAGNTCDQVDNNGPVCINPKANVPEGPATPFFAPCQGAAYTYPKDDDANLGGFGTLIDCCVGQSCPAPARQQAKRNLEEREAGDVAGGAFERDHARDLGR</sequence>
<protein>
    <recommendedName>
        <fullName evidence="5">Thaumatin-like protein</fullName>
    </recommendedName>
</protein>
<proteinExistence type="predicted"/>
<reference evidence="3" key="1">
    <citation type="submission" date="2021-03" db="EMBL/GenBank/DDBJ databases">
        <authorList>
            <person name="Tagirdzhanova G."/>
        </authorList>
    </citation>
    <scope>NUCLEOTIDE SEQUENCE</scope>
</reference>
<name>A0A8H3IZT0_9LECA</name>
<feature type="chain" id="PRO_5034689529" description="Thaumatin-like protein" evidence="2">
    <location>
        <begin position="20"/>
        <end position="254"/>
    </location>
</feature>
<gene>
    <name evidence="3" type="ORF">HETSPECPRED_009968</name>
</gene>
<evidence type="ECO:0008006" key="5">
    <source>
        <dbReference type="Google" id="ProtNLM"/>
    </source>
</evidence>
<dbReference type="Proteomes" id="UP000664521">
    <property type="component" value="Unassembled WGS sequence"/>
</dbReference>